<name>A0A849VK88_9HYPH</name>
<accession>A0A849VK88</accession>
<comment type="caution">
    <text evidence="2">The sequence shown here is derived from an EMBL/GenBank/DDBJ whole genome shotgun (WGS) entry which is preliminary data.</text>
</comment>
<reference evidence="2 3" key="1">
    <citation type="submission" date="2020-05" db="EMBL/GenBank/DDBJ databases">
        <authorList>
            <person name="Kim M.K."/>
        </authorList>
    </citation>
    <scope>NUCLEOTIDE SEQUENCE [LARGE SCALE GENOMIC DNA]</scope>
    <source>
        <strain evidence="2 3">BT25</strain>
    </source>
</reference>
<dbReference type="EMBL" id="JABUMX010000001">
    <property type="protein sequence ID" value="NTS30191.1"/>
    <property type="molecule type" value="Genomic_DNA"/>
</dbReference>
<evidence type="ECO:0000256" key="1">
    <source>
        <dbReference type="SAM" id="MobiDB-lite"/>
    </source>
</evidence>
<dbReference type="RefSeq" id="WP_162737278.1">
    <property type="nucleotide sequence ID" value="NZ_JABUMX010000001.1"/>
</dbReference>
<protein>
    <submittedName>
        <fullName evidence="2">Uncharacterized protein</fullName>
    </submittedName>
</protein>
<dbReference type="Proteomes" id="UP000550508">
    <property type="component" value="Unassembled WGS sequence"/>
</dbReference>
<feature type="region of interest" description="Disordered" evidence="1">
    <location>
        <begin position="27"/>
        <end position="49"/>
    </location>
</feature>
<evidence type="ECO:0000313" key="2">
    <source>
        <dbReference type="EMBL" id="NTS30191.1"/>
    </source>
</evidence>
<organism evidence="2 3">
    <name type="scientific">Phyllobacterium pellucidum</name>
    <dbReference type="NCBI Taxonomy" id="2740464"/>
    <lineage>
        <taxon>Bacteria</taxon>
        <taxon>Pseudomonadati</taxon>
        <taxon>Pseudomonadota</taxon>
        <taxon>Alphaproteobacteria</taxon>
        <taxon>Hyphomicrobiales</taxon>
        <taxon>Phyllobacteriaceae</taxon>
        <taxon>Phyllobacterium</taxon>
    </lineage>
</organism>
<keyword evidence="3" id="KW-1185">Reference proteome</keyword>
<dbReference type="AlphaFoldDB" id="A0A849VK88"/>
<evidence type="ECO:0000313" key="3">
    <source>
        <dbReference type="Proteomes" id="UP000550508"/>
    </source>
</evidence>
<gene>
    <name evidence="2" type="ORF">HQ945_02895</name>
</gene>
<sequence>MKITMELTVADLIRTLRWQAVALSEKEIAAPKPETPVRVSGHPKPEPKR</sequence>
<proteinExistence type="predicted"/>